<keyword evidence="5 10" id="KW-0436">Ligase</keyword>
<dbReference type="Pfam" id="PF01425">
    <property type="entry name" value="Amidase"/>
    <property type="match status" value="1"/>
</dbReference>
<reference evidence="12 13" key="1">
    <citation type="submission" date="2015-11" db="EMBL/GenBank/DDBJ databases">
        <title>Genomic analysis of 38 Legionella species identifies large and diverse effector repertoires.</title>
        <authorList>
            <person name="Burstein D."/>
            <person name="Amaro F."/>
            <person name="Zusman T."/>
            <person name="Lifshitz Z."/>
            <person name="Cohen O."/>
            <person name="Gilbert J.A."/>
            <person name="Pupko T."/>
            <person name="Shuman H.A."/>
            <person name="Segal G."/>
        </authorList>
    </citation>
    <scope>NUCLEOTIDE SEQUENCE [LARGE SCALE GENOMIC DNA]</scope>
    <source>
        <strain evidence="12 13">ATCC 700990</strain>
    </source>
</reference>
<protein>
    <recommendedName>
        <fullName evidence="4 10">Glutamyl-tRNA(Gln) amidotransferase subunit A</fullName>
        <shortName evidence="10">Glu-ADT subunit A</shortName>
        <ecNumber evidence="3 10">6.3.5.7</ecNumber>
    </recommendedName>
</protein>
<name>A0A0W0TC26_9GAMM</name>
<evidence type="ECO:0000256" key="1">
    <source>
        <dbReference type="ARBA" id="ARBA00008069"/>
    </source>
</evidence>
<evidence type="ECO:0000256" key="2">
    <source>
        <dbReference type="ARBA" id="ARBA00011123"/>
    </source>
</evidence>
<dbReference type="RefSeq" id="WP_058494812.1">
    <property type="nucleotide sequence ID" value="NZ_CAAAIU010000003.1"/>
</dbReference>
<feature type="domain" description="Amidase" evidence="11">
    <location>
        <begin position="22"/>
        <end position="463"/>
    </location>
</feature>
<keyword evidence="8 10" id="KW-0648">Protein biosynthesis</keyword>
<dbReference type="GO" id="GO:0016740">
    <property type="term" value="F:transferase activity"/>
    <property type="evidence" value="ECO:0007669"/>
    <property type="project" value="UniProtKB-KW"/>
</dbReference>
<comment type="catalytic activity">
    <reaction evidence="9 10">
        <text>L-glutamyl-tRNA(Gln) + L-glutamine + ATP + H2O = L-glutaminyl-tRNA(Gln) + L-glutamate + ADP + phosphate + H(+)</text>
        <dbReference type="Rhea" id="RHEA:17521"/>
        <dbReference type="Rhea" id="RHEA-COMP:9681"/>
        <dbReference type="Rhea" id="RHEA-COMP:9684"/>
        <dbReference type="ChEBI" id="CHEBI:15377"/>
        <dbReference type="ChEBI" id="CHEBI:15378"/>
        <dbReference type="ChEBI" id="CHEBI:29985"/>
        <dbReference type="ChEBI" id="CHEBI:30616"/>
        <dbReference type="ChEBI" id="CHEBI:43474"/>
        <dbReference type="ChEBI" id="CHEBI:58359"/>
        <dbReference type="ChEBI" id="CHEBI:78520"/>
        <dbReference type="ChEBI" id="CHEBI:78521"/>
        <dbReference type="ChEBI" id="CHEBI:456216"/>
        <dbReference type="EC" id="6.3.5.7"/>
    </reaction>
</comment>
<dbReference type="NCBIfam" id="TIGR00132">
    <property type="entry name" value="gatA"/>
    <property type="match status" value="1"/>
</dbReference>
<dbReference type="EMBL" id="LNXY01000003">
    <property type="protein sequence ID" value="KTC93088.1"/>
    <property type="molecule type" value="Genomic_DNA"/>
</dbReference>
<dbReference type="InterPro" id="IPR036928">
    <property type="entry name" value="AS_sf"/>
</dbReference>
<dbReference type="GO" id="GO:0050567">
    <property type="term" value="F:glutaminyl-tRNA synthase (glutamine-hydrolyzing) activity"/>
    <property type="evidence" value="ECO:0007669"/>
    <property type="project" value="UniProtKB-UniRule"/>
</dbReference>
<dbReference type="Proteomes" id="UP000054736">
    <property type="component" value="Unassembled WGS sequence"/>
</dbReference>
<feature type="active site" description="Charge relay system" evidence="10">
    <location>
        <position position="76"/>
    </location>
</feature>
<dbReference type="AlphaFoldDB" id="A0A0W0TC26"/>
<evidence type="ECO:0000256" key="4">
    <source>
        <dbReference type="ARBA" id="ARBA00014428"/>
    </source>
</evidence>
<evidence type="ECO:0000259" key="11">
    <source>
        <dbReference type="Pfam" id="PF01425"/>
    </source>
</evidence>
<evidence type="ECO:0000256" key="3">
    <source>
        <dbReference type="ARBA" id="ARBA00012739"/>
    </source>
</evidence>
<sequence>MHKLSLSELLHSLRQREFSSIELTKHYLNRIQQHQTLNAFISVIDEEQAFSAAKEADKLLQTGQAKSLTGLPMAHKDIFCTKELATTCGSKMLENYYSPYQATAVTRLAEQGVILLGKTNMDEFAMGSANENSYFGPVKNPWDEKRVSGGSSGGSAAAVAAGLVPFATGTDTGGSIRQPAAFCGISGIKPTYGLVSRFGMIAFASSLDQGGPLARSAEDLALILQAMIGFDPKDSTSVDQPIPNYSASLNRSIKGLRIGLPSCFFQKEVDNDIQQALYAAVKIFQQEGAEIIELDLKLQALWVPCYYVIACAEASSNLSRYDGVRFGYRSTKGSSLHEQIINTRTEGFGLEVKRRILTGTHVLSAGYFDDYYLQALKIRRLIQNELQDYLNQVDIILGPTTPTCAFKLGEKIADPIQNYLADVFTVAANLAGIPALSIPAGFSQGLPIGMQLIGKHFSEALLLNCAHHYQQCTDWHQARPTFER</sequence>
<organism evidence="12 13">
    <name type="scientific">Legionella drozanskii LLAP-1</name>
    <dbReference type="NCBI Taxonomy" id="1212489"/>
    <lineage>
        <taxon>Bacteria</taxon>
        <taxon>Pseudomonadati</taxon>
        <taxon>Pseudomonadota</taxon>
        <taxon>Gammaproteobacteria</taxon>
        <taxon>Legionellales</taxon>
        <taxon>Legionellaceae</taxon>
        <taxon>Legionella</taxon>
    </lineage>
</organism>
<comment type="similarity">
    <text evidence="1 10">Belongs to the amidase family. GatA subfamily.</text>
</comment>
<proteinExistence type="inferred from homology"/>
<dbReference type="InterPro" id="IPR000120">
    <property type="entry name" value="Amidase"/>
</dbReference>
<keyword evidence="12" id="KW-0808">Transferase</keyword>
<dbReference type="PATRIC" id="fig|1212489.4.peg.474"/>
<evidence type="ECO:0000313" key="12">
    <source>
        <dbReference type="EMBL" id="KTC93088.1"/>
    </source>
</evidence>
<keyword evidence="6 10" id="KW-0547">Nucleotide-binding</keyword>
<dbReference type="Gene3D" id="3.90.1300.10">
    <property type="entry name" value="Amidase signature (AS) domain"/>
    <property type="match status" value="1"/>
</dbReference>
<dbReference type="HAMAP" id="MF_00120">
    <property type="entry name" value="GatA"/>
    <property type="match status" value="1"/>
</dbReference>
<keyword evidence="13" id="KW-1185">Reference proteome</keyword>
<evidence type="ECO:0000256" key="9">
    <source>
        <dbReference type="ARBA" id="ARBA00047407"/>
    </source>
</evidence>
<comment type="function">
    <text evidence="10">Allows the formation of correctly charged Gln-tRNA(Gln) through the transamidation of misacylated Glu-tRNA(Gln) in organisms which lack glutaminyl-tRNA synthetase. The reaction takes place in the presence of glutamine and ATP through an activated gamma-phospho-Glu-tRNA(Gln).</text>
</comment>
<dbReference type="PANTHER" id="PTHR11895">
    <property type="entry name" value="TRANSAMIDASE"/>
    <property type="match status" value="1"/>
</dbReference>
<dbReference type="OrthoDB" id="9811471at2"/>
<evidence type="ECO:0000256" key="6">
    <source>
        <dbReference type="ARBA" id="ARBA00022741"/>
    </source>
</evidence>
<keyword evidence="7 10" id="KW-0067">ATP-binding</keyword>
<dbReference type="PROSITE" id="PS00571">
    <property type="entry name" value="AMIDASES"/>
    <property type="match status" value="1"/>
</dbReference>
<evidence type="ECO:0000256" key="10">
    <source>
        <dbReference type="HAMAP-Rule" id="MF_00120"/>
    </source>
</evidence>
<dbReference type="GO" id="GO:0005524">
    <property type="term" value="F:ATP binding"/>
    <property type="evidence" value="ECO:0007669"/>
    <property type="project" value="UniProtKB-KW"/>
</dbReference>
<feature type="active site" description="Charge relay system" evidence="10">
    <location>
        <position position="151"/>
    </location>
</feature>
<dbReference type="EC" id="6.3.5.7" evidence="3 10"/>
<evidence type="ECO:0000313" key="13">
    <source>
        <dbReference type="Proteomes" id="UP000054736"/>
    </source>
</evidence>
<comment type="caution">
    <text evidence="12">The sequence shown here is derived from an EMBL/GenBank/DDBJ whole genome shotgun (WGS) entry which is preliminary data.</text>
</comment>
<evidence type="ECO:0000256" key="8">
    <source>
        <dbReference type="ARBA" id="ARBA00022917"/>
    </source>
</evidence>
<dbReference type="STRING" id="1212489.Ldro_0459"/>
<gene>
    <name evidence="10 12" type="primary">gatA</name>
    <name evidence="12" type="ORF">Ldro_0459</name>
</gene>
<accession>A0A0W0TC26</accession>
<dbReference type="PANTHER" id="PTHR11895:SF151">
    <property type="entry name" value="GLUTAMYL-TRNA(GLN) AMIDOTRANSFERASE SUBUNIT A"/>
    <property type="match status" value="1"/>
</dbReference>
<dbReference type="InterPro" id="IPR020556">
    <property type="entry name" value="Amidase_CS"/>
</dbReference>
<feature type="active site" description="Acyl-ester intermediate" evidence="10">
    <location>
        <position position="175"/>
    </location>
</feature>
<dbReference type="GO" id="GO:0030956">
    <property type="term" value="C:glutamyl-tRNA(Gln) amidotransferase complex"/>
    <property type="evidence" value="ECO:0007669"/>
    <property type="project" value="InterPro"/>
</dbReference>
<comment type="subunit">
    <text evidence="2 10">Heterotrimer of A, B and C subunits.</text>
</comment>
<evidence type="ECO:0000256" key="7">
    <source>
        <dbReference type="ARBA" id="ARBA00022840"/>
    </source>
</evidence>
<evidence type="ECO:0000256" key="5">
    <source>
        <dbReference type="ARBA" id="ARBA00022598"/>
    </source>
</evidence>
<dbReference type="InterPro" id="IPR023631">
    <property type="entry name" value="Amidase_dom"/>
</dbReference>
<dbReference type="GO" id="GO:0006412">
    <property type="term" value="P:translation"/>
    <property type="evidence" value="ECO:0007669"/>
    <property type="project" value="UniProtKB-UniRule"/>
</dbReference>
<dbReference type="InterPro" id="IPR004412">
    <property type="entry name" value="GatA"/>
</dbReference>
<dbReference type="SUPFAM" id="SSF75304">
    <property type="entry name" value="Amidase signature (AS) enzymes"/>
    <property type="match status" value="1"/>
</dbReference>